<dbReference type="InterPro" id="IPR047137">
    <property type="entry name" value="ORF3"/>
</dbReference>
<evidence type="ECO:0000313" key="2">
    <source>
        <dbReference type="EMBL" id="EKX38413.1"/>
    </source>
</evidence>
<protein>
    <recommendedName>
        <fullName evidence="1">Coenzyme Q-binding protein COQ10 START domain-containing protein</fullName>
    </recommendedName>
</protein>
<dbReference type="PANTHER" id="PTHR33824:SF7">
    <property type="entry name" value="POLYKETIDE CYCLASE_DEHYDRASE AND LIPID TRANSPORT SUPERFAMILY PROTEIN"/>
    <property type="match status" value="1"/>
</dbReference>
<dbReference type="EnsemblProtists" id="EKX38413">
    <property type="protein sequence ID" value="EKX38413"/>
    <property type="gene ID" value="GUITHDRAFT_77186"/>
</dbReference>
<evidence type="ECO:0000313" key="3">
    <source>
        <dbReference type="EnsemblProtists" id="EKX38413"/>
    </source>
</evidence>
<name>L1IQ92_GUITC</name>
<dbReference type="EMBL" id="JH993048">
    <property type="protein sequence ID" value="EKX38413.1"/>
    <property type="molecule type" value="Genomic_DNA"/>
</dbReference>
<dbReference type="STRING" id="905079.L1IQ92"/>
<sequence length="116" mass="13369">VRVEASPAQVWRVWSDLEQMPKWQAWIHSVHVQPDGSSKWTLKKSVLGVPLSFSWTAQELPREEGRLIQWEATSGVKNRGRVEFEEEEEGGREGVRVTMTIEYSLPSVIVFLFRST</sequence>
<dbReference type="PANTHER" id="PTHR33824">
    <property type="entry name" value="POLYKETIDE CYCLASE/DEHYDRASE AND LIPID TRANSPORT SUPERFAMILY PROTEIN"/>
    <property type="match status" value="1"/>
</dbReference>
<reference evidence="4" key="2">
    <citation type="submission" date="2012-11" db="EMBL/GenBank/DDBJ databases">
        <authorList>
            <person name="Kuo A."/>
            <person name="Curtis B.A."/>
            <person name="Tanifuji G."/>
            <person name="Burki F."/>
            <person name="Gruber A."/>
            <person name="Irimia M."/>
            <person name="Maruyama S."/>
            <person name="Arias M.C."/>
            <person name="Ball S.G."/>
            <person name="Gile G.H."/>
            <person name="Hirakawa Y."/>
            <person name="Hopkins J.F."/>
            <person name="Rensing S.A."/>
            <person name="Schmutz J."/>
            <person name="Symeonidi A."/>
            <person name="Elias M."/>
            <person name="Eveleigh R.J."/>
            <person name="Herman E.K."/>
            <person name="Klute M.J."/>
            <person name="Nakayama T."/>
            <person name="Obornik M."/>
            <person name="Reyes-Prieto A."/>
            <person name="Armbrust E.V."/>
            <person name="Aves S.J."/>
            <person name="Beiko R.G."/>
            <person name="Coutinho P."/>
            <person name="Dacks J.B."/>
            <person name="Durnford D.G."/>
            <person name="Fast N.M."/>
            <person name="Green B.R."/>
            <person name="Grisdale C."/>
            <person name="Hempe F."/>
            <person name="Henrissat B."/>
            <person name="Hoppner M.P."/>
            <person name="Ishida K.-I."/>
            <person name="Kim E."/>
            <person name="Koreny L."/>
            <person name="Kroth P.G."/>
            <person name="Liu Y."/>
            <person name="Malik S.-B."/>
            <person name="Maier U.G."/>
            <person name="McRose D."/>
            <person name="Mock T."/>
            <person name="Neilson J.A."/>
            <person name="Onodera N.T."/>
            <person name="Poole A.M."/>
            <person name="Pritham E.J."/>
            <person name="Richards T.A."/>
            <person name="Rocap G."/>
            <person name="Roy S.W."/>
            <person name="Sarai C."/>
            <person name="Schaack S."/>
            <person name="Shirato S."/>
            <person name="Slamovits C.H."/>
            <person name="Spencer D.F."/>
            <person name="Suzuki S."/>
            <person name="Worden A.Z."/>
            <person name="Zauner S."/>
            <person name="Barry K."/>
            <person name="Bell C."/>
            <person name="Bharti A.K."/>
            <person name="Crow J.A."/>
            <person name="Grimwood J."/>
            <person name="Kramer R."/>
            <person name="Lindquist E."/>
            <person name="Lucas S."/>
            <person name="Salamov A."/>
            <person name="McFadden G.I."/>
            <person name="Lane C.E."/>
            <person name="Keeling P.J."/>
            <person name="Gray M.W."/>
            <person name="Grigoriev I.V."/>
            <person name="Archibald J.M."/>
        </authorList>
    </citation>
    <scope>NUCLEOTIDE SEQUENCE</scope>
    <source>
        <strain evidence="4">CCMP2712</strain>
    </source>
</reference>
<keyword evidence="4" id="KW-1185">Reference proteome</keyword>
<dbReference type="HOGENOM" id="CLU_119719_0_0_1"/>
<evidence type="ECO:0000259" key="1">
    <source>
        <dbReference type="Pfam" id="PF03364"/>
    </source>
</evidence>
<dbReference type="InterPro" id="IPR023393">
    <property type="entry name" value="START-like_dom_sf"/>
</dbReference>
<dbReference type="Gene3D" id="3.30.530.20">
    <property type="match status" value="1"/>
</dbReference>
<dbReference type="RefSeq" id="XP_005825393.1">
    <property type="nucleotide sequence ID" value="XM_005825336.1"/>
</dbReference>
<gene>
    <name evidence="2" type="ORF">GUITHDRAFT_77186</name>
</gene>
<feature type="domain" description="Coenzyme Q-binding protein COQ10 START" evidence="1">
    <location>
        <begin position="3"/>
        <end position="107"/>
    </location>
</feature>
<reference evidence="3" key="3">
    <citation type="submission" date="2015-06" db="UniProtKB">
        <authorList>
            <consortium name="EnsemblProtists"/>
        </authorList>
    </citation>
    <scope>IDENTIFICATION</scope>
</reference>
<evidence type="ECO:0000313" key="4">
    <source>
        <dbReference type="Proteomes" id="UP000011087"/>
    </source>
</evidence>
<dbReference type="OrthoDB" id="38515at2759"/>
<dbReference type="AlphaFoldDB" id="L1IQ92"/>
<proteinExistence type="predicted"/>
<dbReference type="Proteomes" id="UP000011087">
    <property type="component" value="Unassembled WGS sequence"/>
</dbReference>
<dbReference type="PaxDb" id="55529-EKX38413"/>
<dbReference type="SUPFAM" id="SSF55961">
    <property type="entry name" value="Bet v1-like"/>
    <property type="match status" value="1"/>
</dbReference>
<dbReference type="KEGG" id="gtt:GUITHDRAFT_77186"/>
<dbReference type="Pfam" id="PF03364">
    <property type="entry name" value="Polyketide_cyc"/>
    <property type="match status" value="1"/>
</dbReference>
<dbReference type="GeneID" id="17295231"/>
<organism evidence="2">
    <name type="scientific">Guillardia theta (strain CCMP2712)</name>
    <name type="common">Cryptophyte</name>
    <dbReference type="NCBI Taxonomy" id="905079"/>
    <lineage>
        <taxon>Eukaryota</taxon>
        <taxon>Cryptophyceae</taxon>
        <taxon>Pyrenomonadales</taxon>
        <taxon>Geminigeraceae</taxon>
        <taxon>Guillardia</taxon>
    </lineage>
</organism>
<reference evidence="2 4" key="1">
    <citation type="journal article" date="2012" name="Nature">
        <title>Algal genomes reveal evolutionary mosaicism and the fate of nucleomorphs.</title>
        <authorList>
            <consortium name="DOE Joint Genome Institute"/>
            <person name="Curtis B.A."/>
            <person name="Tanifuji G."/>
            <person name="Burki F."/>
            <person name="Gruber A."/>
            <person name="Irimia M."/>
            <person name="Maruyama S."/>
            <person name="Arias M.C."/>
            <person name="Ball S.G."/>
            <person name="Gile G.H."/>
            <person name="Hirakawa Y."/>
            <person name="Hopkins J.F."/>
            <person name="Kuo A."/>
            <person name="Rensing S.A."/>
            <person name="Schmutz J."/>
            <person name="Symeonidi A."/>
            <person name="Elias M."/>
            <person name="Eveleigh R.J."/>
            <person name="Herman E.K."/>
            <person name="Klute M.J."/>
            <person name="Nakayama T."/>
            <person name="Obornik M."/>
            <person name="Reyes-Prieto A."/>
            <person name="Armbrust E.V."/>
            <person name="Aves S.J."/>
            <person name="Beiko R.G."/>
            <person name="Coutinho P."/>
            <person name="Dacks J.B."/>
            <person name="Durnford D.G."/>
            <person name="Fast N.M."/>
            <person name="Green B.R."/>
            <person name="Grisdale C.J."/>
            <person name="Hempel F."/>
            <person name="Henrissat B."/>
            <person name="Hoppner M.P."/>
            <person name="Ishida K."/>
            <person name="Kim E."/>
            <person name="Koreny L."/>
            <person name="Kroth P.G."/>
            <person name="Liu Y."/>
            <person name="Malik S.B."/>
            <person name="Maier U.G."/>
            <person name="McRose D."/>
            <person name="Mock T."/>
            <person name="Neilson J.A."/>
            <person name="Onodera N.T."/>
            <person name="Poole A.M."/>
            <person name="Pritham E.J."/>
            <person name="Richards T.A."/>
            <person name="Rocap G."/>
            <person name="Roy S.W."/>
            <person name="Sarai C."/>
            <person name="Schaack S."/>
            <person name="Shirato S."/>
            <person name="Slamovits C.H."/>
            <person name="Spencer D.F."/>
            <person name="Suzuki S."/>
            <person name="Worden A.Z."/>
            <person name="Zauner S."/>
            <person name="Barry K."/>
            <person name="Bell C."/>
            <person name="Bharti A.K."/>
            <person name="Crow J.A."/>
            <person name="Grimwood J."/>
            <person name="Kramer R."/>
            <person name="Lindquist E."/>
            <person name="Lucas S."/>
            <person name="Salamov A."/>
            <person name="McFadden G.I."/>
            <person name="Lane C.E."/>
            <person name="Keeling P.J."/>
            <person name="Gray M.W."/>
            <person name="Grigoriev I.V."/>
            <person name="Archibald J.M."/>
        </authorList>
    </citation>
    <scope>NUCLEOTIDE SEQUENCE</scope>
    <source>
        <strain evidence="2 4">CCMP2712</strain>
    </source>
</reference>
<accession>L1IQ92</accession>
<feature type="non-terminal residue" evidence="2">
    <location>
        <position position="1"/>
    </location>
</feature>
<dbReference type="InterPro" id="IPR005031">
    <property type="entry name" value="COQ10_START"/>
</dbReference>